<dbReference type="RefSeq" id="WP_377338252.1">
    <property type="nucleotide sequence ID" value="NZ_JBHLUE010000008.1"/>
</dbReference>
<evidence type="ECO:0000259" key="1">
    <source>
        <dbReference type="SMART" id="SM00481"/>
    </source>
</evidence>
<feature type="domain" description="Polymerase/histidinol phosphatase N-terminal" evidence="1">
    <location>
        <begin position="1"/>
        <end position="65"/>
    </location>
</feature>
<name>A0ABV6NX94_9ACTN</name>
<dbReference type="PANTHER" id="PTHR42924:SF3">
    <property type="entry name" value="POLYMERASE_HISTIDINOL PHOSPHATASE N-TERMINAL DOMAIN-CONTAINING PROTEIN"/>
    <property type="match status" value="1"/>
</dbReference>
<dbReference type="InterPro" id="IPR004013">
    <property type="entry name" value="PHP_dom"/>
</dbReference>
<dbReference type="CDD" id="cd07438">
    <property type="entry name" value="PHP_HisPPase_AMP"/>
    <property type="match status" value="1"/>
</dbReference>
<evidence type="ECO:0000313" key="3">
    <source>
        <dbReference type="Proteomes" id="UP001589894"/>
    </source>
</evidence>
<sequence>MDLHTHSTASDGTLTPAELVGAAATAGLSVLAITDHDTTEGWAAALAALPPGLDLVRGAELSCRWHGGRPAVPLHLLAYLFDPAEPELAAELRRVRADRELRGERIVDLLRADGFDISWPDVLDRAAGGAVGRPHIAQALIRAGLVGSTREAFGRNWLGGRYQLPKDDIDVFRAVELVRRAGGVPVFAHPRATRRGRVVPDTLIAELAAAGLAGLEADHEDHSPTERAHVRALAAELGLFVTGSSDFHGSHKSVALGAWTTAEPAYERLVAAASGVTGVASG</sequence>
<dbReference type="PANTHER" id="PTHR42924">
    <property type="entry name" value="EXONUCLEASE"/>
    <property type="match status" value="1"/>
</dbReference>
<protein>
    <submittedName>
        <fullName evidence="2">PHP domain-containing protein</fullName>
    </submittedName>
</protein>
<gene>
    <name evidence="2" type="ORF">ACFFHU_11175</name>
</gene>
<dbReference type="Pfam" id="PF02811">
    <property type="entry name" value="PHP"/>
    <property type="match status" value="1"/>
</dbReference>
<comment type="caution">
    <text evidence="2">The sequence shown here is derived from an EMBL/GenBank/DDBJ whole genome shotgun (WGS) entry which is preliminary data.</text>
</comment>
<dbReference type="InterPro" id="IPR016195">
    <property type="entry name" value="Pol/histidinol_Pase-like"/>
</dbReference>
<dbReference type="Proteomes" id="UP001589894">
    <property type="component" value="Unassembled WGS sequence"/>
</dbReference>
<dbReference type="Gene3D" id="3.20.20.140">
    <property type="entry name" value="Metal-dependent hydrolases"/>
    <property type="match status" value="1"/>
</dbReference>
<reference evidence="2 3" key="1">
    <citation type="submission" date="2024-09" db="EMBL/GenBank/DDBJ databases">
        <authorList>
            <person name="Sun Q."/>
            <person name="Mori K."/>
        </authorList>
    </citation>
    <scope>NUCLEOTIDE SEQUENCE [LARGE SCALE GENOMIC DNA]</scope>
    <source>
        <strain evidence="2 3">TBRC 2205</strain>
    </source>
</reference>
<dbReference type="EMBL" id="JBHLUE010000008">
    <property type="protein sequence ID" value="MFC0564693.1"/>
    <property type="molecule type" value="Genomic_DNA"/>
</dbReference>
<dbReference type="Gene3D" id="1.10.150.650">
    <property type="match status" value="1"/>
</dbReference>
<accession>A0ABV6NX94</accession>
<organism evidence="2 3">
    <name type="scientific">Plantactinospora siamensis</name>
    <dbReference type="NCBI Taxonomy" id="555372"/>
    <lineage>
        <taxon>Bacteria</taxon>
        <taxon>Bacillati</taxon>
        <taxon>Actinomycetota</taxon>
        <taxon>Actinomycetes</taxon>
        <taxon>Micromonosporales</taxon>
        <taxon>Micromonosporaceae</taxon>
        <taxon>Plantactinospora</taxon>
    </lineage>
</organism>
<dbReference type="InterPro" id="IPR052018">
    <property type="entry name" value="PHP_domain"/>
</dbReference>
<dbReference type="SMART" id="SM00481">
    <property type="entry name" value="POLIIIAc"/>
    <property type="match status" value="1"/>
</dbReference>
<dbReference type="InterPro" id="IPR003141">
    <property type="entry name" value="Pol/His_phosphatase_N"/>
</dbReference>
<proteinExistence type="predicted"/>
<keyword evidence="3" id="KW-1185">Reference proteome</keyword>
<dbReference type="SUPFAM" id="SSF89550">
    <property type="entry name" value="PHP domain-like"/>
    <property type="match status" value="1"/>
</dbReference>
<evidence type="ECO:0000313" key="2">
    <source>
        <dbReference type="EMBL" id="MFC0564693.1"/>
    </source>
</evidence>